<dbReference type="GO" id="GO:0019843">
    <property type="term" value="F:rRNA binding"/>
    <property type="evidence" value="ECO:0007669"/>
    <property type="project" value="UniProtKB-UniRule"/>
</dbReference>
<dbReference type="InterPro" id="IPR000630">
    <property type="entry name" value="Ribosomal_uS8"/>
</dbReference>
<proteinExistence type="inferred from homology"/>
<keyword evidence="3 5" id="KW-0687">Ribonucleoprotein</keyword>
<keyword evidence="5" id="KW-0699">rRNA-binding</keyword>
<comment type="similarity">
    <text evidence="1 5">Belongs to the universal ribosomal protein uS8 family.</text>
</comment>
<organism evidence="6 7">
    <name type="scientific">Candidatus Taylorbacteria bacterium RIFCSPLOWO2_01_FULL_48_100</name>
    <dbReference type="NCBI Taxonomy" id="1802322"/>
    <lineage>
        <taxon>Bacteria</taxon>
        <taxon>Candidatus Tayloriibacteriota</taxon>
    </lineage>
</organism>
<dbReference type="Proteomes" id="UP000177797">
    <property type="component" value="Unassembled WGS sequence"/>
</dbReference>
<dbReference type="GO" id="GO:0005737">
    <property type="term" value="C:cytoplasm"/>
    <property type="evidence" value="ECO:0007669"/>
    <property type="project" value="UniProtKB-ARBA"/>
</dbReference>
<sequence length="128" mass="14450">MDSISNIVTRLKNAARAKRQGITMPHSKFAEAALKALHRAGYVESVSSRGENHKRSLEATLKYESGSPVFNEVRRISKPSRRLYRAANEIRRVRAGYGKMFLTTSRGIMTDNEARKAKIGGEPLFQIW</sequence>
<evidence type="ECO:0000256" key="1">
    <source>
        <dbReference type="ARBA" id="ARBA00006471"/>
    </source>
</evidence>
<keyword evidence="5" id="KW-0694">RNA-binding</keyword>
<dbReference type="Gene3D" id="3.30.1490.10">
    <property type="match status" value="1"/>
</dbReference>
<dbReference type="AlphaFoldDB" id="A0A1G2NGB7"/>
<dbReference type="PANTHER" id="PTHR11758">
    <property type="entry name" value="40S RIBOSOMAL PROTEIN S15A"/>
    <property type="match status" value="1"/>
</dbReference>
<evidence type="ECO:0000256" key="3">
    <source>
        <dbReference type="ARBA" id="ARBA00023274"/>
    </source>
</evidence>
<dbReference type="HAMAP" id="MF_01302_B">
    <property type="entry name" value="Ribosomal_uS8_B"/>
    <property type="match status" value="1"/>
</dbReference>
<evidence type="ECO:0000313" key="7">
    <source>
        <dbReference type="Proteomes" id="UP000177797"/>
    </source>
</evidence>
<dbReference type="Gene3D" id="3.30.1370.30">
    <property type="match status" value="1"/>
</dbReference>
<gene>
    <name evidence="5" type="primary">rpsH</name>
    <name evidence="6" type="ORF">A2938_01795</name>
</gene>
<dbReference type="GO" id="GO:0005840">
    <property type="term" value="C:ribosome"/>
    <property type="evidence" value="ECO:0007669"/>
    <property type="project" value="UniProtKB-KW"/>
</dbReference>
<dbReference type="EMBL" id="MHSA01000001">
    <property type="protein sequence ID" value="OHA35128.1"/>
    <property type="molecule type" value="Genomic_DNA"/>
</dbReference>
<evidence type="ECO:0000256" key="4">
    <source>
        <dbReference type="ARBA" id="ARBA00035258"/>
    </source>
</evidence>
<dbReference type="InterPro" id="IPR035987">
    <property type="entry name" value="Ribosomal_uS8_sf"/>
</dbReference>
<reference evidence="6 7" key="1">
    <citation type="journal article" date="2016" name="Nat. Commun.">
        <title>Thousands of microbial genomes shed light on interconnected biogeochemical processes in an aquifer system.</title>
        <authorList>
            <person name="Anantharaman K."/>
            <person name="Brown C.T."/>
            <person name="Hug L.A."/>
            <person name="Sharon I."/>
            <person name="Castelle C.J."/>
            <person name="Probst A.J."/>
            <person name="Thomas B.C."/>
            <person name="Singh A."/>
            <person name="Wilkins M.J."/>
            <person name="Karaoz U."/>
            <person name="Brodie E.L."/>
            <person name="Williams K.H."/>
            <person name="Hubbard S.S."/>
            <person name="Banfield J.F."/>
        </authorList>
    </citation>
    <scope>NUCLEOTIDE SEQUENCE [LARGE SCALE GENOMIC DNA]</scope>
</reference>
<evidence type="ECO:0000256" key="5">
    <source>
        <dbReference type="HAMAP-Rule" id="MF_01302"/>
    </source>
</evidence>
<comment type="subunit">
    <text evidence="5">Part of the 30S ribosomal subunit. Contacts proteins S5 and S12.</text>
</comment>
<evidence type="ECO:0000256" key="2">
    <source>
        <dbReference type="ARBA" id="ARBA00022980"/>
    </source>
</evidence>
<keyword evidence="2 5" id="KW-0689">Ribosomal protein</keyword>
<comment type="caution">
    <text evidence="6">The sequence shown here is derived from an EMBL/GenBank/DDBJ whole genome shotgun (WGS) entry which is preliminary data.</text>
</comment>
<protein>
    <recommendedName>
        <fullName evidence="4 5">Small ribosomal subunit protein uS8</fullName>
    </recommendedName>
</protein>
<dbReference type="GO" id="GO:0003735">
    <property type="term" value="F:structural constituent of ribosome"/>
    <property type="evidence" value="ECO:0007669"/>
    <property type="project" value="InterPro"/>
</dbReference>
<evidence type="ECO:0000313" key="6">
    <source>
        <dbReference type="EMBL" id="OHA35128.1"/>
    </source>
</evidence>
<dbReference type="GO" id="GO:0006412">
    <property type="term" value="P:translation"/>
    <property type="evidence" value="ECO:0007669"/>
    <property type="project" value="UniProtKB-UniRule"/>
</dbReference>
<comment type="function">
    <text evidence="5">One of the primary rRNA binding proteins, it binds directly to 16S rRNA central domain where it helps coordinate assembly of the platform of the 30S subunit.</text>
</comment>
<dbReference type="GO" id="GO:1990904">
    <property type="term" value="C:ribonucleoprotein complex"/>
    <property type="evidence" value="ECO:0007669"/>
    <property type="project" value="UniProtKB-KW"/>
</dbReference>
<name>A0A1G2NGB7_9BACT</name>
<accession>A0A1G2NGB7</accession>
<dbReference type="Pfam" id="PF00410">
    <property type="entry name" value="Ribosomal_S8"/>
    <property type="match status" value="1"/>
</dbReference>
<dbReference type="NCBIfam" id="NF001109">
    <property type="entry name" value="PRK00136.1"/>
    <property type="match status" value="1"/>
</dbReference>
<dbReference type="FunFam" id="3.30.1490.10:FF:000001">
    <property type="entry name" value="30S ribosomal protein S8"/>
    <property type="match status" value="1"/>
</dbReference>
<dbReference type="SUPFAM" id="SSF56047">
    <property type="entry name" value="Ribosomal protein S8"/>
    <property type="match status" value="1"/>
</dbReference>